<protein>
    <submittedName>
        <fullName evidence="1">Uncharacterized protein</fullName>
    </submittedName>
</protein>
<evidence type="ECO:0000313" key="1">
    <source>
        <dbReference type="EMBL" id="CBX30000.1"/>
    </source>
</evidence>
<gene>
    <name evidence="1" type="ORF">N47_D28090</name>
</gene>
<organism evidence="1">
    <name type="scientific">uncultured Desulfobacterium sp</name>
    <dbReference type="NCBI Taxonomy" id="201089"/>
    <lineage>
        <taxon>Bacteria</taxon>
        <taxon>Pseudomonadati</taxon>
        <taxon>Thermodesulfobacteriota</taxon>
        <taxon>Desulfobacteria</taxon>
        <taxon>Desulfobacterales</taxon>
        <taxon>Desulfobacteriaceae</taxon>
        <taxon>Desulfobacterium</taxon>
        <taxon>environmental samples</taxon>
    </lineage>
</organism>
<name>E1YIF3_9BACT</name>
<sequence length="40" mass="4439">MDLLTDRYSDKIRGVLSCYDRVVIQGTLPGVCYAQGMTSL</sequence>
<dbReference type="AlphaFoldDB" id="E1YIF3"/>
<accession>E1YIF3</accession>
<reference evidence="1" key="1">
    <citation type="journal article" date="2011" name="Environ. Microbiol.">
        <title>Genomic insights into the metabolic potential of the polycyclic aromatic hydrocarbon degrading sulfate-reducing Deltaproteobacterium N47.</title>
        <authorList>
            <person name="Bergmann F."/>
            <person name="Selesi D."/>
            <person name="Weinmaier T."/>
            <person name="Tischler P."/>
            <person name="Rattei T."/>
            <person name="Meckenstock R.U."/>
        </authorList>
    </citation>
    <scope>NUCLEOTIDE SEQUENCE</scope>
</reference>
<proteinExistence type="predicted"/>
<dbReference type="EMBL" id="FR695874">
    <property type="protein sequence ID" value="CBX30000.1"/>
    <property type="molecule type" value="Genomic_DNA"/>
</dbReference>